<dbReference type="AlphaFoldDB" id="A0A0C2V6U7"/>
<evidence type="ECO:0000256" key="4">
    <source>
        <dbReference type="ARBA" id="ARBA00029447"/>
    </source>
</evidence>
<dbReference type="InterPro" id="IPR003660">
    <property type="entry name" value="HAMP_dom"/>
</dbReference>
<dbReference type="Gene3D" id="6.10.340.10">
    <property type="match status" value="1"/>
</dbReference>
<feature type="domain" description="T-SNARE coiled-coil homology" evidence="9">
    <location>
        <begin position="490"/>
        <end position="552"/>
    </location>
</feature>
<dbReference type="InterPro" id="IPR004090">
    <property type="entry name" value="Chemotax_Me-accpt_rcpt"/>
</dbReference>
<evidence type="ECO:0000259" key="8">
    <source>
        <dbReference type="PROSITE" id="PS50111"/>
    </source>
</evidence>
<dbReference type="PROSITE" id="PS50885">
    <property type="entry name" value="HAMP"/>
    <property type="match status" value="1"/>
</dbReference>
<dbReference type="GO" id="GO:0006935">
    <property type="term" value="P:chemotaxis"/>
    <property type="evidence" value="ECO:0007669"/>
    <property type="project" value="InterPro"/>
</dbReference>
<accession>A0A0C2V6U7</accession>
<name>A0A0C2V6U7_PARME</name>
<evidence type="ECO:0000256" key="1">
    <source>
        <dbReference type="ARBA" id="ARBA00004429"/>
    </source>
</evidence>
<keyword evidence="7" id="KW-1133">Transmembrane helix</keyword>
<dbReference type="Gene3D" id="1.10.287.950">
    <property type="entry name" value="Methyl-accepting chemotaxis protein"/>
    <property type="match status" value="1"/>
</dbReference>
<evidence type="ECO:0000259" key="9">
    <source>
        <dbReference type="PROSITE" id="PS50192"/>
    </source>
</evidence>
<keyword evidence="2" id="KW-1003">Cell membrane</keyword>
<dbReference type="SMART" id="SM00304">
    <property type="entry name" value="HAMP"/>
    <property type="match status" value="1"/>
</dbReference>
<keyword evidence="7" id="KW-0812">Transmembrane</keyword>
<dbReference type="Pfam" id="PF00015">
    <property type="entry name" value="MCPsignal"/>
    <property type="match status" value="1"/>
</dbReference>
<dbReference type="SUPFAM" id="SSF58104">
    <property type="entry name" value="Methyl-accepting chemotaxis protein (MCP) signaling domain"/>
    <property type="match status" value="1"/>
</dbReference>
<evidence type="ECO:0000256" key="2">
    <source>
        <dbReference type="ARBA" id="ARBA00022519"/>
    </source>
</evidence>
<dbReference type="PRINTS" id="PR00260">
    <property type="entry name" value="CHEMTRNSDUCR"/>
</dbReference>
<comment type="caution">
    <text evidence="11">The sequence shown here is derived from an EMBL/GenBank/DDBJ whole genome shotgun (WGS) entry which is preliminary data.</text>
</comment>
<dbReference type="PANTHER" id="PTHR32089">
    <property type="entry name" value="METHYL-ACCEPTING CHEMOTAXIS PROTEIN MCPB"/>
    <property type="match status" value="1"/>
</dbReference>
<keyword evidence="6" id="KW-0175">Coiled coil</keyword>
<organism evidence="11 12">
    <name type="scientific">Paramagnetospirillum magnetotacticum MS-1</name>
    <dbReference type="NCBI Taxonomy" id="272627"/>
    <lineage>
        <taxon>Bacteria</taxon>
        <taxon>Pseudomonadati</taxon>
        <taxon>Pseudomonadota</taxon>
        <taxon>Alphaproteobacteria</taxon>
        <taxon>Rhodospirillales</taxon>
        <taxon>Magnetospirillaceae</taxon>
        <taxon>Paramagnetospirillum</taxon>
    </lineage>
</organism>
<keyword evidence="12" id="KW-1185">Reference proteome</keyword>
<dbReference type="GO" id="GO:0007165">
    <property type="term" value="P:signal transduction"/>
    <property type="evidence" value="ECO:0007669"/>
    <property type="project" value="UniProtKB-KW"/>
</dbReference>
<keyword evidence="7" id="KW-0472">Membrane</keyword>
<dbReference type="PROSITE" id="PS50192">
    <property type="entry name" value="T_SNARE"/>
    <property type="match status" value="1"/>
</dbReference>
<evidence type="ECO:0000256" key="5">
    <source>
        <dbReference type="PROSITE-ProRule" id="PRU00284"/>
    </source>
</evidence>
<evidence type="ECO:0000256" key="7">
    <source>
        <dbReference type="SAM" id="Phobius"/>
    </source>
</evidence>
<evidence type="ECO:0000313" key="12">
    <source>
        <dbReference type="Proteomes" id="UP000031971"/>
    </source>
</evidence>
<dbReference type="InterPro" id="IPR000727">
    <property type="entry name" value="T_SNARE_dom"/>
</dbReference>
<dbReference type="GO" id="GO:0004888">
    <property type="term" value="F:transmembrane signaling receptor activity"/>
    <property type="evidence" value="ECO:0007669"/>
    <property type="project" value="InterPro"/>
</dbReference>
<dbReference type="EMBL" id="JXSL01000003">
    <property type="protein sequence ID" value="KIM00777.1"/>
    <property type="molecule type" value="Genomic_DNA"/>
</dbReference>
<dbReference type="SMART" id="SM00283">
    <property type="entry name" value="MA"/>
    <property type="match status" value="1"/>
</dbReference>
<sequence>MDTHTLDLLRFDSRHGFVSPRRFVFEFIRPGSTVMRVRDLGIGAKVYSVVAFLSVVALAIGALAVDAARDMDLTGDALEVAYERVALAEHTEAKVLSAVMDSRGIYMSANDKDVAKYAAPLKLTLSEIEKLKPKWIELWGNDQKVSPLIVQLDDFVRIRTELVRLAEKEGASVARIYGDNDASRSNRKKFSDGVAALGKSAHEEARSLRASQDGKIHLTITLSIVGTLCGVLIAGAMSMFAVSQYLVKPMRGLTKTMKELAGGNLNVDVLFTDQTDEMGVMARTLEVFKATSVEKVRAEAEAKEVERRAAAEHRQILGQMADKFEAEVSCVVADVSSAAQTLQVSAQSMSAIADQVSIRSTSVAGASHQAATNVSTVAAATEELSSSVAEISRQVDESASVAKDAVKEASETNIIVSGLADAVSRIGDIVNLINDIASQTNLLALNATIEAARAGEAGKGFAVVANEVKHLATQTGKATEEIAHQIGMVQSETARASTAIHSIGRTIQRMDEISASISMSVDQQRAATDEIAQNVEQAARGTQEVSGSISDVMSAATEATSASTDVLTSAKELAKDSSKLKNAVNEFLSSVRVG</sequence>
<proteinExistence type="inferred from homology"/>
<evidence type="ECO:0000259" key="10">
    <source>
        <dbReference type="PROSITE" id="PS50885"/>
    </source>
</evidence>
<keyword evidence="2" id="KW-0997">Cell inner membrane</keyword>
<feature type="domain" description="Methyl-accepting transducer" evidence="8">
    <location>
        <begin position="338"/>
        <end position="560"/>
    </location>
</feature>
<evidence type="ECO:0000256" key="3">
    <source>
        <dbReference type="ARBA" id="ARBA00023224"/>
    </source>
</evidence>
<feature type="transmembrane region" description="Helical" evidence="7">
    <location>
        <begin position="216"/>
        <end position="241"/>
    </location>
</feature>
<comment type="subcellular location">
    <subcellularLocation>
        <location evidence="1">Cell inner membrane</location>
        <topology evidence="1">Multi-pass membrane protein</topology>
    </subcellularLocation>
</comment>
<dbReference type="STRING" id="272627.CCC_02552"/>
<dbReference type="PANTHER" id="PTHR32089:SF112">
    <property type="entry name" value="LYSOZYME-LIKE PROTEIN-RELATED"/>
    <property type="match status" value="1"/>
</dbReference>
<feature type="domain" description="HAMP" evidence="10">
    <location>
        <begin position="244"/>
        <end position="297"/>
    </location>
</feature>
<keyword evidence="3 5" id="KW-0807">Transducer</keyword>
<comment type="similarity">
    <text evidence="4">Belongs to the methyl-accepting chemotaxis (MCP) protein family.</text>
</comment>
<dbReference type="GO" id="GO:0005886">
    <property type="term" value="C:plasma membrane"/>
    <property type="evidence" value="ECO:0007669"/>
    <property type="project" value="UniProtKB-SubCell"/>
</dbReference>
<reference evidence="11 12" key="1">
    <citation type="submission" date="2015-01" db="EMBL/GenBank/DDBJ databases">
        <title>Genome Sequence of Magnetospirillum magnetotacticum Strain MS-1.</title>
        <authorList>
            <person name="Marinov G.K."/>
            <person name="Smalley M.D."/>
            <person name="DeSalvo G."/>
        </authorList>
    </citation>
    <scope>NUCLEOTIDE SEQUENCE [LARGE SCALE GENOMIC DNA]</scope>
    <source>
        <strain evidence="11 12">MS-1</strain>
    </source>
</reference>
<dbReference type="Pfam" id="PF00672">
    <property type="entry name" value="HAMP"/>
    <property type="match status" value="1"/>
</dbReference>
<dbReference type="Proteomes" id="UP000031971">
    <property type="component" value="Unassembled WGS sequence"/>
</dbReference>
<dbReference type="PROSITE" id="PS50111">
    <property type="entry name" value="CHEMOTAXIS_TRANSDUC_2"/>
    <property type="match status" value="1"/>
</dbReference>
<protein>
    <submittedName>
        <fullName evidence="11">Methyl-accepting chemotaxis protein</fullName>
    </submittedName>
</protein>
<evidence type="ECO:0000313" key="11">
    <source>
        <dbReference type="EMBL" id="KIM00777.1"/>
    </source>
</evidence>
<feature type="coiled-coil region" evidence="6">
    <location>
        <begin position="288"/>
        <end position="315"/>
    </location>
</feature>
<evidence type="ECO:0000256" key="6">
    <source>
        <dbReference type="SAM" id="Coils"/>
    </source>
</evidence>
<gene>
    <name evidence="11" type="ORF">CCC_02552</name>
</gene>
<dbReference type="InterPro" id="IPR004089">
    <property type="entry name" value="MCPsignal_dom"/>
</dbReference>
<feature type="transmembrane region" description="Helical" evidence="7">
    <location>
        <begin position="46"/>
        <end position="65"/>
    </location>
</feature>
<dbReference type="CDD" id="cd06225">
    <property type="entry name" value="HAMP"/>
    <property type="match status" value="1"/>
</dbReference>